<sequence length="476" mass="55444">MRTHKMTTRSLSTAQEQQPRSRRAKSQRLNQHFRKKFRQFSRFPSEIRLMVWEEFLNDYEDNPPVAWTLIWDMDDPNNHPDPTNIRLRPYIFIEKHCQNDRLVEYNSNPLLKVNHEARAAALHNQRYVSIRVWHLDINIIVRPAMDYFYVDSITCRNMFTHALRKFTAEYGNPTTFTLAEDMSFVKHAFVRSLCFSKTNQYKKHFDILKNAPAAVCTWCALDKVFNSCLGTTETIVAVYYEYEDPFDEIDWEEKLDFDSQLFSGSRLWPVWAQYSYLCGDYIRLPFCTHTIWMELTGPDADQALACLPYSGYWFHICDLPIPDDPDPDLMYERVRQSLRPAQTRKVRPRRPVRVLPHGRLLPLEAPGLAFRHQRPCETIELRTTCVAECEDGVHEYRVEKEDSCSGGGGLEAGDGKEGSDAWLNWTFGLHYGETSDESDESDDIDDDDDHAESSEEDDDHSAEPLDENNTSGQLSH</sequence>
<dbReference type="RefSeq" id="XP_062682837.1">
    <property type="nucleotide sequence ID" value="XM_062828168.1"/>
</dbReference>
<gene>
    <name evidence="3" type="ORF">B0H65DRAFT_507776</name>
</gene>
<feature type="compositionally biased region" description="Polar residues" evidence="1">
    <location>
        <begin position="467"/>
        <end position="476"/>
    </location>
</feature>
<evidence type="ECO:0000256" key="1">
    <source>
        <dbReference type="SAM" id="MobiDB-lite"/>
    </source>
</evidence>
<feature type="region of interest" description="Disordered" evidence="1">
    <location>
        <begin position="398"/>
        <end position="417"/>
    </location>
</feature>
<feature type="region of interest" description="Disordered" evidence="1">
    <location>
        <begin position="1"/>
        <end position="28"/>
    </location>
</feature>
<dbReference type="EMBL" id="JAUEPP010000003">
    <property type="protein sequence ID" value="KAK3347755.1"/>
    <property type="molecule type" value="Genomic_DNA"/>
</dbReference>
<feature type="compositionally biased region" description="Acidic residues" evidence="1">
    <location>
        <begin position="434"/>
        <end position="466"/>
    </location>
</feature>
<accession>A0AAE0JIB3</accession>
<reference evidence="3" key="1">
    <citation type="journal article" date="2023" name="Mol. Phylogenet. Evol.">
        <title>Genome-scale phylogeny and comparative genomics of the fungal order Sordariales.</title>
        <authorList>
            <person name="Hensen N."/>
            <person name="Bonometti L."/>
            <person name="Westerberg I."/>
            <person name="Brannstrom I.O."/>
            <person name="Guillou S."/>
            <person name="Cros-Aarteil S."/>
            <person name="Calhoun S."/>
            <person name="Haridas S."/>
            <person name="Kuo A."/>
            <person name="Mondo S."/>
            <person name="Pangilinan J."/>
            <person name="Riley R."/>
            <person name="LaButti K."/>
            <person name="Andreopoulos B."/>
            <person name="Lipzen A."/>
            <person name="Chen C."/>
            <person name="Yan M."/>
            <person name="Daum C."/>
            <person name="Ng V."/>
            <person name="Clum A."/>
            <person name="Steindorff A."/>
            <person name="Ohm R.A."/>
            <person name="Martin F."/>
            <person name="Silar P."/>
            <person name="Natvig D.O."/>
            <person name="Lalanne C."/>
            <person name="Gautier V."/>
            <person name="Ament-Velasquez S.L."/>
            <person name="Kruys A."/>
            <person name="Hutchinson M.I."/>
            <person name="Powell A.J."/>
            <person name="Barry K."/>
            <person name="Miller A.N."/>
            <person name="Grigoriev I.V."/>
            <person name="Debuchy R."/>
            <person name="Gladieux P."/>
            <person name="Hiltunen Thoren M."/>
            <person name="Johannesson H."/>
        </authorList>
    </citation>
    <scope>NUCLEOTIDE SEQUENCE</scope>
    <source>
        <strain evidence="3">CBS 560.94</strain>
    </source>
</reference>
<comment type="caution">
    <text evidence="3">The sequence shown here is derived from an EMBL/GenBank/DDBJ whole genome shotgun (WGS) entry which is preliminary data.</text>
</comment>
<evidence type="ECO:0000259" key="2">
    <source>
        <dbReference type="Pfam" id="PF20150"/>
    </source>
</evidence>
<dbReference type="AlphaFoldDB" id="A0AAE0JIB3"/>
<keyword evidence="4" id="KW-1185">Reference proteome</keyword>
<evidence type="ECO:0000313" key="4">
    <source>
        <dbReference type="Proteomes" id="UP001278500"/>
    </source>
</evidence>
<dbReference type="InterPro" id="IPR045518">
    <property type="entry name" value="2EXR"/>
</dbReference>
<dbReference type="Pfam" id="PF20150">
    <property type="entry name" value="2EXR"/>
    <property type="match status" value="1"/>
</dbReference>
<organism evidence="3 4">
    <name type="scientific">Neurospora tetraspora</name>
    <dbReference type="NCBI Taxonomy" id="94610"/>
    <lineage>
        <taxon>Eukaryota</taxon>
        <taxon>Fungi</taxon>
        <taxon>Dikarya</taxon>
        <taxon>Ascomycota</taxon>
        <taxon>Pezizomycotina</taxon>
        <taxon>Sordariomycetes</taxon>
        <taxon>Sordariomycetidae</taxon>
        <taxon>Sordariales</taxon>
        <taxon>Sordariaceae</taxon>
        <taxon>Neurospora</taxon>
    </lineage>
</organism>
<name>A0AAE0JIB3_9PEZI</name>
<feature type="domain" description="2EXR" evidence="2">
    <location>
        <begin position="37"/>
        <end position="146"/>
    </location>
</feature>
<protein>
    <recommendedName>
        <fullName evidence="2">2EXR domain-containing protein</fullName>
    </recommendedName>
</protein>
<feature type="region of interest" description="Disordered" evidence="1">
    <location>
        <begin position="431"/>
        <end position="476"/>
    </location>
</feature>
<dbReference type="GeneID" id="87865322"/>
<evidence type="ECO:0000313" key="3">
    <source>
        <dbReference type="EMBL" id="KAK3347755.1"/>
    </source>
</evidence>
<dbReference type="Proteomes" id="UP001278500">
    <property type="component" value="Unassembled WGS sequence"/>
</dbReference>
<reference evidence="3" key="2">
    <citation type="submission" date="2023-06" db="EMBL/GenBank/DDBJ databases">
        <authorList>
            <consortium name="Lawrence Berkeley National Laboratory"/>
            <person name="Haridas S."/>
            <person name="Hensen N."/>
            <person name="Bonometti L."/>
            <person name="Westerberg I."/>
            <person name="Brannstrom I.O."/>
            <person name="Guillou S."/>
            <person name="Cros-Aarteil S."/>
            <person name="Calhoun S."/>
            <person name="Kuo A."/>
            <person name="Mondo S."/>
            <person name="Pangilinan J."/>
            <person name="Riley R."/>
            <person name="Labutti K."/>
            <person name="Andreopoulos B."/>
            <person name="Lipzen A."/>
            <person name="Chen C."/>
            <person name="Yanf M."/>
            <person name="Daum C."/>
            <person name="Ng V."/>
            <person name="Clum A."/>
            <person name="Steindorff A."/>
            <person name="Ohm R."/>
            <person name="Martin F."/>
            <person name="Silar P."/>
            <person name="Natvig D."/>
            <person name="Lalanne C."/>
            <person name="Gautier V."/>
            <person name="Ament-Velasquez S.L."/>
            <person name="Kruys A."/>
            <person name="Hutchinson M.I."/>
            <person name="Powell A.J."/>
            <person name="Barry K."/>
            <person name="Miller A.N."/>
            <person name="Grigoriev I.V."/>
            <person name="Debuchy R."/>
            <person name="Gladieux P."/>
            <person name="Thoren M.H."/>
            <person name="Johannesson H."/>
        </authorList>
    </citation>
    <scope>NUCLEOTIDE SEQUENCE</scope>
    <source>
        <strain evidence="3">CBS 560.94</strain>
    </source>
</reference>
<feature type="compositionally biased region" description="Polar residues" evidence="1">
    <location>
        <begin position="8"/>
        <end position="18"/>
    </location>
</feature>
<proteinExistence type="predicted"/>